<protein>
    <submittedName>
        <fullName evidence="1">Uncharacterized protein</fullName>
    </submittedName>
</protein>
<keyword evidence="2" id="KW-1185">Reference proteome</keyword>
<evidence type="ECO:0000313" key="1">
    <source>
        <dbReference type="EMBL" id="TCS84151.1"/>
    </source>
</evidence>
<reference evidence="1 2" key="1">
    <citation type="submission" date="2019-03" db="EMBL/GenBank/DDBJ databases">
        <title>Genomic Encyclopedia of Type Strains, Phase IV (KMG-IV): sequencing the most valuable type-strain genomes for metagenomic binning, comparative biology and taxonomic classification.</title>
        <authorList>
            <person name="Goeker M."/>
        </authorList>
    </citation>
    <scope>NUCLEOTIDE SEQUENCE [LARGE SCALE GENOMIC DNA]</scope>
    <source>
        <strain evidence="1 2">DSM 23802</strain>
    </source>
</reference>
<organism evidence="1 2">
    <name type="scientific">Tepidibacillus fermentans</name>
    <dbReference type="NCBI Taxonomy" id="1281767"/>
    <lineage>
        <taxon>Bacteria</taxon>
        <taxon>Bacillati</taxon>
        <taxon>Bacillota</taxon>
        <taxon>Bacilli</taxon>
        <taxon>Bacillales</taxon>
        <taxon>Bacillaceae</taxon>
        <taxon>Tepidibacillus</taxon>
    </lineage>
</organism>
<proteinExistence type="predicted"/>
<name>A0A4R3KK27_9BACI</name>
<gene>
    <name evidence="1" type="ORF">EDD72_102195</name>
</gene>
<accession>A0A4R3KK27</accession>
<dbReference type="AlphaFoldDB" id="A0A4R3KK27"/>
<dbReference type="EMBL" id="SMAB01000002">
    <property type="protein sequence ID" value="TCS84151.1"/>
    <property type="molecule type" value="Genomic_DNA"/>
</dbReference>
<comment type="caution">
    <text evidence="1">The sequence shown here is derived from an EMBL/GenBank/DDBJ whole genome shotgun (WGS) entry which is preliminary data.</text>
</comment>
<sequence length="385" mass="46087">MKVGIILEIGIGVMELNLAEMLLYADINHIKKIADHYQCQCDRHSKQDMIQSLIYKILQRQTMINTIKQVDHTEQTFILLLYLDQRNQFMIEDLLAKGKKAIQLHQSSQKPRDLILLSLKKGWIFQGVGKKNTLVYLIPEDLKSQILELIRDQFLLKMHTLKELPFYRDEKKMIAADCQTFLKFVANEEVVLTGDGNIYRRQQQLLFNQFLVPEEPIKKIGWRFGYGRRYRDYPDRFSLIYDYAYYKKFIEEDEKGFLYLTDLGRNRLDNGNLDHITMDIYKFWIRLYKSPIPDLPFIVRLIDLLTVDDWLLLEDLQSTILFWLKDRYYETREVIFNERIIKMLHHLGIIQIGQDQGKKYIRLTKDGHRFVHGFEMFQAKEIKMK</sequence>
<dbReference type="Proteomes" id="UP000295788">
    <property type="component" value="Unassembled WGS sequence"/>
</dbReference>
<evidence type="ECO:0000313" key="2">
    <source>
        <dbReference type="Proteomes" id="UP000295788"/>
    </source>
</evidence>